<dbReference type="AlphaFoldDB" id="A0A0F9D6W4"/>
<gene>
    <name evidence="1" type="ORF">LCGC14_2582120</name>
</gene>
<sequence length="273" mass="29269">SSGTFTFTALSGGSTPDTTTTYTVGHRYKMPDNFSGSPDGPITYGPNTNVGIRIDWDHEATIRAWQENANLSTSDPFIAALRPFGTRQHELLLYPAPSVARIVQFPYTVLHNNMALEAGVATSGAATTLADSTRLEADDEFNGQILTIVAGTGVGQTATITDYTGSSGTFTFTALSGGSTPDTTSVYNVEPATGNTHPAGMRFDFTVISACLAETESQIDDIQGGKLEEFIQISLPQAYTIDNLLAPSRVGNLTKFTQPRRILRAKRLNVTFE</sequence>
<accession>A0A0F9D6W4</accession>
<evidence type="ECO:0000313" key="1">
    <source>
        <dbReference type="EMBL" id="KKL07828.1"/>
    </source>
</evidence>
<name>A0A0F9D6W4_9ZZZZ</name>
<dbReference type="EMBL" id="LAZR01043132">
    <property type="protein sequence ID" value="KKL07828.1"/>
    <property type="molecule type" value="Genomic_DNA"/>
</dbReference>
<comment type="caution">
    <text evidence="1">The sequence shown here is derived from an EMBL/GenBank/DDBJ whole genome shotgun (WGS) entry which is preliminary data.</text>
</comment>
<organism evidence="1">
    <name type="scientific">marine sediment metagenome</name>
    <dbReference type="NCBI Taxonomy" id="412755"/>
    <lineage>
        <taxon>unclassified sequences</taxon>
        <taxon>metagenomes</taxon>
        <taxon>ecological metagenomes</taxon>
    </lineage>
</organism>
<reference evidence="1" key="1">
    <citation type="journal article" date="2015" name="Nature">
        <title>Complex archaea that bridge the gap between prokaryotes and eukaryotes.</title>
        <authorList>
            <person name="Spang A."/>
            <person name="Saw J.H."/>
            <person name="Jorgensen S.L."/>
            <person name="Zaremba-Niedzwiedzka K."/>
            <person name="Martijn J."/>
            <person name="Lind A.E."/>
            <person name="van Eijk R."/>
            <person name="Schleper C."/>
            <person name="Guy L."/>
            <person name="Ettema T.J."/>
        </authorList>
    </citation>
    <scope>NUCLEOTIDE SEQUENCE</scope>
</reference>
<proteinExistence type="predicted"/>
<feature type="non-terminal residue" evidence="1">
    <location>
        <position position="1"/>
    </location>
</feature>
<protein>
    <submittedName>
        <fullName evidence="1">Uncharacterized protein</fullName>
    </submittedName>
</protein>